<dbReference type="RefSeq" id="XP_457940.2">
    <property type="nucleotide sequence ID" value="XM_457940.1"/>
</dbReference>
<reference evidence="6 7" key="1">
    <citation type="journal article" date="2004" name="Nature">
        <title>Genome evolution in yeasts.</title>
        <authorList>
            <consortium name="Genolevures"/>
            <person name="Dujon B."/>
            <person name="Sherman D."/>
            <person name="Fischer G."/>
            <person name="Durrens P."/>
            <person name="Casaregola S."/>
            <person name="Lafontaine I."/>
            <person name="de Montigny J."/>
            <person name="Marck C."/>
            <person name="Neuveglise C."/>
            <person name="Talla E."/>
            <person name="Goffard N."/>
            <person name="Frangeul L."/>
            <person name="Aigle M."/>
            <person name="Anthouard V."/>
            <person name="Babour A."/>
            <person name="Barbe V."/>
            <person name="Barnay S."/>
            <person name="Blanchin S."/>
            <person name="Beckerich J.M."/>
            <person name="Beyne E."/>
            <person name="Bleykasten C."/>
            <person name="Boisrame A."/>
            <person name="Boyer J."/>
            <person name="Cattolico L."/>
            <person name="Confanioleri F."/>
            <person name="de Daruvar A."/>
            <person name="Despons L."/>
            <person name="Fabre E."/>
            <person name="Fairhead C."/>
            <person name="Ferry-Dumazet H."/>
            <person name="Groppi A."/>
            <person name="Hantraye F."/>
            <person name="Hennequin C."/>
            <person name="Jauniaux N."/>
            <person name="Joyet P."/>
            <person name="Kachouri R."/>
            <person name="Kerrest A."/>
            <person name="Koszul R."/>
            <person name="Lemaire M."/>
            <person name="Lesur I."/>
            <person name="Ma L."/>
            <person name="Muller H."/>
            <person name="Nicaud J.M."/>
            <person name="Nikolski M."/>
            <person name="Oztas S."/>
            <person name="Ozier-Kalogeropoulos O."/>
            <person name="Pellenz S."/>
            <person name="Potier S."/>
            <person name="Richard G.F."/>
            <person name="Straub M.L."/>
            <person name="Suleau A."/>
            <person name="Swennene D."/>
            <person name="Tekaia F."/>
            <person name="Wesolowski-Louvel M."/>
            <person name="Westhof E."/>
            <person name="Wirth B."/>
            <person name="Zeniou-Meyer M."/>
            <person name="Zivanovic I."/>
            <person name="Bolotin-Fukuhara M."/>
            <person name="Thierry A."/>
            <person name="Bouchier C."/>
            <person name="Caudron B."/>
            <person name="Scarpelli C."/>
            <person name="Gaillardin C."/>
            <person name="Weissenbach J."/>
            <person name="Wincker P."/>
            <person name="Souciet J.L."/>
        </authorList>
    </citation>
    <scope>NUCLEOTIDE SEQUENCE [LARGE SCALE GENOMIC DNA]</scope>
    <source>
        <strain evidence="7">ATCC 36239 / CBS 767 / BCRC 21394 / JCM 1990 / NBRC 0083 / IGC 2968</strain>
    </source>
</reference>
<keyword evidence="4" id="KW-1133">Transmembrane helix</keyword>
<protein>
    <submittedName>
        <fullName evidence="6">DEHA2C05830p</fullName>
    </submittedName>
</protein>
<sequence>MIIYGSLISTPISHQLYAILNKIYKGPNLSPIMKVAQILTSLSVITPTLAAVFVSWLSFINNYGLPTKGFNIINEIKKIGAIIKNGLKKSYLPILKSSLVTSTCTMIIAQKFIQPELWVVFFNLVFFVLATMQNTKVKKQQQELLKKKDD</sequence>
<dbReference type="AlphaFoldDB" id="Q6BV29"/>
<dbReference type="HOGENOM" id="CLU_066033_2_0_1"/>
<dbReference type="VEuPathDB" id="FungiDB:DEHA2C05830g"/>
<keyword evidence="7" id="KW-1185">Reference proteome</keyword>
<comment type="similarity">
    <text evidence="2">Belongs to the peroxisomal membrane protein PXMP2/4 family.</text>
</comment>
<evidence type="ECO:0000313" key="6">
    <source>
        <dbReference type="EMBL" id="CAG85996.2"/>
    </source>
</evidence>
<organism evidence="6 7">
    <name type="scientific">Debaryomyces hansenii (strain ATCC 36239 / CBS 767 / BCRC 21394 / JCM 1990 / NBRC 0083 / IGC 2968)</name>
    <name type="common">Yeast</name>
    <name type="synonym">Torulaspora hansenii</name>
    <dbReference type="NCBI Taxonomy" id="284592"/>
    <lineage>
        <taxon>Eukaryota</taxon>
        <taxon>Fungi</taxon>
        <taxon>Dikarya</taxon>
        <taxon>Ascomycota</taxon>
        <taxon>Saccharomycotina</taxon>
        <taxon>Pichiomycetes</taxon>
        <taxon>Debaryomycetaceae</taxon>
        <taxon>Debaryomyces</taxon>
    </lineage>
</organism>
<dbReference type="GeneID" id="2900394"/>
<evidence type="ECO:0000256" key="2">
    <source>
        <dbReference type="ARBA" id="ARBA00006824"/>
    </source>
</evidence>
<comment type="subcellular location">
    <subcellularLocation>
        <location evidence="1">Membrane</location>
        <topology evidence="1">Multi-pass membrane protein</topology>
    </subcellularLocation>
</comment>
<evidence type="ECO:0000256" key="4">
    <source>
        <dbReference type="ARBA" id="ARBA00022989"/>
    </source>
</evidence>
<dbReference type="OMA" id="WINTIAK"/>
<dbReference type="EMBL" id="CR382135">
    <property type="protein sequence ID" value="CAG85996.2"/>
    <property type="molecule type" value="Genomic_DNA"/>
</dbReference>
<dbReference type="KEGG" id="dha:DEHA2C05830g"/>
<dbReference type="OrthoDB" id="860at2759"/>
<dbReference type="eggNOG" id="KOG1944">
    <property type="taxonomic scope" value="Eukaryota"/>
</dbReference>
<name>Q6BV29_DEBHA</name>
<proteinExistence type="inferred from homology"/>
<dbReference type="InterPro" id="IPR007248">
    <property type="entry name" value="Mpv17_PMP22"/>
</dbReference>
<gene>
    <name evidence="6" type="ordered locus">DEHA2C05830g</name>
</gene>
<dbReference type="InParanoid" id="Q6BV29"/>
<dbReference type="GO" id="GO:0016020">
    <property type="term" value="C:membrane"/>
    <property type="evidence" value="ECO:0007669"/>
    <property type="project" value="UniProtKB-SubCell"/>
</dbReference>
<evidence type="ECO:0000313" key="7">
    <source>
        <dbReference type="Proteomes" id="UP000000599"/>
    </source>
</evidence>
<evidence type="ECO:0000256" key="3">
    <source>
        <dbReference type="ARBA" id="ARBA00022692"/>
    </source>
</evidence>
<keyword evidence="5" id="KW-0472">Membrane</keyword>
<dbReference type="Proteomes" id="UP000000599">
    <property type="component" value="Chromosome C"/>
</dbReference>
<dbReference type="Pfam" id="PF04117">
    <property type="entry name" value="Mpv17_PMP22"/>
    <property type="match status" value="1"/>
</dbReference>
<evidence type="ECO:0000256" key="1">
    <source>
        <dbReference type="ARBA" id="ARBA00004141"/>
    </source>
</evidence>
<keyword evidence="3" id="KW-0812">Transmembrane</keyword>
<accession>Q6BV29</accession>
<evidence type="ECO:0000256" key="5">
    <source>
        <dbReference type="ARBA" id="ARBA00023136"/>
    </source>
</evidence>